<dbReference type="GO" id="GO:0005737">
    <property type="term" value="C:cytoplasm"/>
    <property type="evidence" value="ECO:0007669"/>
    <property type="project" value="UniProtKB-SubCell"/>
</dbReference>
<gene>
    <name evidence="3" type="ORF">PTTW11_06841</name>
</gene>
<dbReference type="InterPro" id="IPR001012">
    <property type="entry name" value="UBX_dom"/>
</dbReference>
<dbReference type="GO" id="GO:0036435">
    <property type="term" value="F:K48-linked polyubiquitin modification-dependent protein binding"/>
    <property type="evidence" value="ECO:0007669"/>
    <property type="project" value="TreeGrafter"/>
</dbReference>
<dbReference type="PANTHER" id="PTHR46340">
    <property type="entry name" value="UBX DOMAIN-CONTAINING PROTEIN 1"/>
    <property type="match status" value="1"/>
</dbReference>
<sequence>MQLHETELLLHCNTCAKTFDGQYAAETHALEEGHVEYTDITGSTATNALVHAPSTTTHAQCVYDKPAEEAARSHRDAEEKAAKLRDMEKRNLGIKKQKEDNAKESARIRANIAADKKRRDSEKSRRIAFLKSAESGSARSVSTLLQEEASCNKEVRLKLRVVGVQECIEEGFPIESKLSAVAELVHQKLYVTAAGFKTSFPKKEFRGADFDSTLEELGLVHSTVLIVIETR</sequence>
<dbReference type="Pfam" id="PF00789">
    <property type="entry name" value="UBX"/>
    <property type="match status" value="1"/>
</dbReference>
<reference evidence="3" key="1">
    <citation type="submission" date="2021-02" db="EMBL/GenBank/DDBJ databases">
        <authorList>
            <person name="Syme A R."/>
            <person name="Syme A R."/>
            <person name="Moolhuijzen P."/>
        </authorList>
    </citation>
    <scope>NUCLEOTIDE SEQUENCE</scope>
    <source>
        <strain evidence="3">W1-1</strain>
    </source>
</reference>
<name>A0A6S6W5C3_9PLEO</name>
<dbReference type="InterPro" id="IPR013087">
    <property type="entry name" value="Znf_C2H2_type"/>
</dbReference>
<proteinExistence type="predicted"/>
<dbReference type="Gene3D" id="3.10.20.90">
    <property type="entry name" value="Phosphatidylinositol 3-kinase Catalytic Subunit, Chain A, domain 1"/>
    <property type="match status" value="1"/>
</dbReference>
<dbReference type="PROSITE" id="PS50033">
    <property type="entry name" value="UBX"/>
    <property type="match status" value="1"/>
</dbReference>
<dbReference type="PANTHER" id="PTHR46340:SF1">
    <property type="entry name" value="UBX DOMAIN-CONTAINING PROTEIN 1"/>
    <property type="match status" value="1"/>
</dbReference>
<comment type="subcellular location">
    <subcellularLocation>
        <location evidence="1">Cytoplasm</location>
    </subcellularLocation>
</comment>
<dbReference type="GO" id="GO:0005634">
    <property type="term" value="C:nucleus"/>
    <property type="evidence" value="ECO:0007669"/>
    <property type="project" value="TreeGrafter"/>
</dbReference>
<dbReference type="PROSITE" id="PS00028">
    <property type="entry name" value="ZINC_FINGER_C2H2_1"/>
    <property type="match status" value="1"/>
</dbReference>
<dbReference type="GO" id="GO:0032435">
    <property type="term" value="P:negative regulation of proteasomal ubiquitin-dependent protein catabolic process"/>
    <property type="evidence" value="ECO:0007669"/>
    <property type="project" value="TreeGrafter"/>
</dbReference>
<dbReference type="GO" id="GO:0031397">
    <property type="term" value="P:negative regulation of protein ubiquitination"/>
    <property type="evidence" value="ECO:0007669"/>
    <property type="project" value="TreeGrafter"/>
</dbReference>
<keyword evidence="2" id="KW-0963">Cytoplasm</keyword>
<dbReference type="GO" id="GO:1903094">
    <property type="term" value="P:negative regulation of protein K48-linked deubiquitination"/>
    <property type="evidence" value="ECO:0007669"/>
    <property type="project" value="TreeGrafter"/>
</dbReference>
<dbReference type="InterPro" id="IPR029071">
    <property type="entry name" value="Ubiquitin-like_domsf"/>
</dbReference>
<evidence type="ECO:0000256" key="1">
    <source>
        <dbReference type="ARBA" id="ARBA00004496"/>
    </source>
</evidence>
<evidence type="ECO:0000313" key="4">
    <source>
        <dbReference type="Proteomes" id="UP000472372"/>
    </source>
</evidence>
<protein>
    <submittedName>
        <fullName evidence="3">Ubx domain-containing protein</fullName>
    </submittedName>
</protein>
<dbReference type="EMBL" id="HG992982">
    <property type="protein sequence ID" value="CAE7185664.1"/>
    <property type="molecule type" value="Genomic_DNA"/>
</dbReference>
<dbReference type="CDD" id="cd01767">
    <property type="entry name" value="UBX"/>
    <property type="match status" value="1"/>
</dbReference>
<organism evidence="3 4">
    <name type="scientific">Pyrenophora teres f. teres</name>
    <dbReference type="NCBI Taxonomy" id="97479"/>
    <lineage>
        <taxon>Eukaryota</taxon>
        <taxon>Fungi</taxon>
        <taxon>Dikarya</taxon>
        <taxon>Ascomycota</taxon>
        <taxon>Pezizomycotina</taxon>
        <taxon>Dothideomycetes</taxon>
        <taxon>Pleosporomycetidae</taxon>
        <taxon>Pleosporales</taxon>
        <taxon>Pleosporineae</taxon>
        <taxon>Pleosporaceae</taxon>
        <taxon>Pyrenophora</taxon>
    </lineage>
</organism>
<dbReference type="SUPFAM" id="SSF54236">
    <property type="entry name" value="Ubiquitin-like"/>
    <property type="match status" value="1"/>
</dbReference>
<accession>A0A6S6W5C3</accession>
<dbReference type="AlphaFoldDB" id="A0A6S6W5C3"/>
<dbReference type="Proteomes" id="UP000472372">
    <property type="component" value="Chromosome 6"/>
</dbReference>
<evidence type="ECO:0000256" key="2">
    <source>
        <dbReference type="ARBA" id="ARBA00022490"/>
    </source>
</evidence>
<evidence type="ECO:0000313" key="3">
    <source>
        <dbReference type="EMBL" id="CAE7185664.1"/>
    </source>
</evidence>